<feature type="compositionally biased region" description="Polar residues" evidence="9">
    <location>
        <begin position="1964"/>
        <end position="1984"/>
    </location>
</feature>
<evidence type="ECO:0000256" key="2">
    <source>
        <dbReference type="ARBA" id="ARBA00007913"/>
    </source>
</evidence>
<dbReference type="PANTHER" id="PTHR10887:SF495">
    <property type="entry name" value="HELICASE SENATAXIN ISOFORM X1-RELATED"/>
    <property type="match status" value="1"/>
</dbReference>
<keyword evidence="8" id="KW-0175">Coiled coil</keyword>
<feature type="coiled-coil region" evidence="8">
    <location>
        <begin position="1478"/>
        <end position="1505"/>
    </location>
</feature>
<feature type="domain" description="Helicase SEN1 beta-barrel" evidence="13">
    <location>
        <begin position="1156"/>
        <end position="1254"/>
    </location>
</feature>
<feature type="domain" description="DNA2/NAM7 helicase helicase" evidence="11">
    <location>
        <begin position="1304"/>
        <end position="1593"/>
    </location>
</feature>
<evidence type="ECO:0000259" key="13">
    <source>
        <dbReference type="Pfam" id="PF23576"/>
    </source>
</evidence>
<feature type="compositionally biased region" description="Low complexity" evidence="9">
    <location>
        <begin position="1862"/>
        <end position="1899"/>
    </location>
</feature>
<comment type="subcellular location">
    <subcellularLocation>
        <location evidence="1">Nucleus</location>
    </subcellularLocation>
</comment>
<dbReference type="InterPro" id="IPR027417">
    <property type="entry name" value="P-loop_NTPase"/>
</dbReference>
<evidence type="ECO:0000313" key="15">
    <source>
        <dbReference type="Proteomes" id="UP000799766"/>
    </source>
</evidence>
<dbReference type="InterPro" id="IPR045055">
    <property type="entry name" value="DNA2/NAM7-like"/>
</dbReference>
<keyword evidence="4" id="KW-0378">Hydrolase</keyword>
<reference evidence="14" key="1">
    <citation type="journal article" date="2020" name="Stud. Mycol.">
        <title>101 Dothideomycetes genomes: a test case for predicting lifestyles and emergence of pathogens.</title>
        <authorList>
            <person name="Haridas S."/>
            <person name="Albert R."/>
            <person name="Binder M."/>
            <person name="Bloem J."/>
            <person name="Labutti K."/>
            <person name="Salamov A."/>
            <person name="Andreopoulos B."/>
            <person name="Baker S."/>
            <person name="Barry K."/>
            <person name="Bills G."/>
            <person name="Bluhm B."/>
            <person name="Cannon C."/>
            <person name="Castanera R."/>
            <person name="Culley D."/>
            <person name="Daum C."/>
            <person name="Ezra D."/>
            <person name="Gonzalez J."/>
            <person name="Henrissat B."/>
            <person name="Kuo A."/>
            <person name="Liang C."/>
            <person name="Lipzen A."/>
            <person name="Lutzoni F."/>
            <person name="Magnuson J."/>
            <person name="Mondo S."/>
            <person name="Nolan M."/>
            <person name="Ohm R."/>
            <person name="Pangilinan J."/>
            <person name="Park H.-J."/>
            <person name="Ramirez L."/>
            <person name="Alfaro M."/>
            <person name="Sun H."/>
            <person name="Tritt A."/>
            <person name="Yoshinaga Y."/>
            <person name="Zwiers L.-H."/>
            <person name="Turgeon B."/>
            <person name="Goodwin S."/>
            <person name="Spatafora J."/>
            <person name="Crous P."/>
            <person name="Grigoriev I."/>
        </authorList>
    </citation>
    <scope>NUCLEOTIDE SEQUENCE</scope>
    <source>
        <strain evidence="14">ATCC 16933</strain>
    </source>
</reference>
<dbReference type="GO" id="GO:0005694">
    <property type="term" value="C:chromosome"/>
    <property type="evidence" value="ECO:0007669"/>
    <property type="project" value="UniProtKB-ARBA"/>
</dbReference>
<comment type="similarity">
    <text evidence="2">Belongs to the DNA2/NAM7 helicase family.</text>
</comment>
<feature type="region of interest" description="Disordered" evidence="9">
    <location>
        <begin position="1838"/>
        <end position="2014"/>
    </location>
</feature>
<dbReference type="InterPro" id="IPR024481">
    <property type="entry name" value="Helicase_Sen1_N"/>
</dbReference>
<evidence type="ECO:0000259" key="12">
    <source>
        <dbReference type="Pfam" id="PF13087"/>
    </source>
</evidence>
<dbReference type="Pfam" id="PF12726">
    <property type="entry name" value="SEN1_N"/>
    <property type="match status" value="1"/>
</dbReference>
<dbReference type="SUPFAM" id="SSF52540">
    <property type="entry name" value="P-loop containing nucleoside triphosphate hydrolases"/>
    <property type="match status" value="1"/>
</dbReference>
<accession>A0A6A6P239</accession>
<evidence type="ECO:0000256" key="8">
    <source>
        <dbReference type="SAM" id="Coils"/>
    </source>
</evidence>
<keyword evidence="7" id="KW-0539">Nucleus</keyword>
<evidence type="ECO:0000256" key="9">
    <source>
        <dbReference type="SAM" id="MobiDB-lite"/>
    </source>
</evidence>
<feature type="compositionally biased region" description="Polar residues" evidence="9">
    <location>
        <begin position="1900"/>
        <end position="1912"/>
    </location>
</feature>
<dbReference type="InterPro" id="IPR056474">
    <property type="entry name" value="SEN1_barrel"/>
</dbReference>
<dbReference type="Gene3D" id="3.40.50.300">
    <property type="entry name" value="P-loop containing nucleotide triphosphate hydrolases"/>
    <property type="match status" value="2"/>
</dbReference>
<dbReference type="Proteomes" id="UP000799766">
    <property type="component" value="Unassembled WGS sequence"/>
</dbReference>
<keyword evidence="15" id="KW-1185">Reference proteome</keyword>
<feature type="domain" description="DNA2/NAM7 helicase-like C-terminal" evidence="12">
    <location>
        <begin position="1600"/>
        <end position="1797"/>
    </location>
</feature>
<dbReference type="Pfam" id="PF23576">
    <property type="entry name" value="SEN1_barrel"/>
    <property type="match status" value="1"/>
</dbReference>
<proteinExistence type="inferred from homology"/>
<dbReference type="InterPro" id="IPR047187">
    <property type="entry name" value="SF1_C_Upf1"/>
</dbReference>
<dbReference type="FunFam" id="3.40.50.300:FF:000326">
    <property type="entry name" value="P-loop containing nucleoside triphosphate hydrolase"/>
    <property type="match status" value="1"/>
</dbReference>
<evidence type="ECO:0000256" key="6">
    <source>
        <dbReference type="ARBA" id="ARBA00022840"/>
    </source>
</evidence>
<evidence type="ECO:0000256" key="7">
    <source>
        <dbReference type="ARBA" id="ARBA00023242"/>
    </source>
</evidence>
<keyword evidence="3" id="KW-0547">Nucleotide-binding</keyword>
<dbReference type="GO" id="GO:0004386">
    <property type="term" value="F:helicase activity"/>
    <property type="evidence" value="ECO:0007669"/>
    <property type="project" value="UniProtKB-KW"/>
</dbReference>
<feature type="compositionally biased region" description="Basic and acidic residues" evidence="9">
    <location>
        <begin position="965"/>
        <end position="979"/>
    </location>
</feature>
<feature type="compositionally biased region" description="Basic and acidic residues" evidence="9">
    <location>
        <begin position="1838"/>
        <end position="1850"/>
    </location>
</feature>
<dbReference type="EMBL" id="MU001678">
    <property type="protein sequence ID" value="KAF2458101.1"/>
    <property type="molecule type" value="Genomic_DNA"/>
</dbReference>
<feature type="compositionally biased region" description="Low complexity" evidence="9">
    <location>
        <begin position="1933"/>
        <end position="1944"/>
    </location>
</feature>
<dbReference type="Pfam" id="PF13086">
    <property type="entry name" value="AAA_11"/>
    <property type="match status" value="1"/>
</dbReference>
<sequence>MELPQKLEKLRSLETDLHLFCPRQGSEDQSCYFVEDIADGNLKDENSAQRAQREAKIHEADERCELVLDCMAILAFHADDASEYQHWLKKRIEDQMQSCDVCVRVYHRSREVLRNRLVADFDEEDVATFMETVDRFNYERIVRGLDSATKTLTNLPEKSRTLRSLKSDEIFAFFEALSCEPFLRDEATVKAHFDAPFELVQTRKPLKIRNYPPAVEYFIFSTNELRNTWALQHLQSVDRDILSAEFENGMRWPLSHAMKRVQMENLDTSFLPRFWVGLRLIVDKLSADLITHSLRGMDVDPYKLTLEHLHLDFQGFENLVATLQQLVEKTPRQYWDSMGAISPTVIIQQFCHSPSLGRALMSMTEDETSPEFTRVKDLFAWTRPFLHSIAPSNLSPACRILAGQLLGALQSPKFPQVARSFCKILGLEHIDNTLRRLSARSDVDSWVGAATVAEVIDVVKEHVGSIIADIKLVHTEKKHNQAASQLALAVMRHAFGLDYVALSIHNTLLKNKKQVEQPTDALSSSLWDITTSTISAGNVALGLNTLSGWQQVVSVEKFESTGGLPLTTAMRRFNDTLDKVSGFITQVIESLADIPPATIEATLAERANATLIVVPLFSYNSDTRQSVIELFKSVSSQGGRHEAIAHLLTSKYVSILGAVLQTVKLAWHKKTFAPMPSSIKLLKDIVDIMCNSQDGILRSRKLTDEEGKTSEEFWQMQWRLLAVIFDKTEEWSNSQHKEDMMEFCRDTMEFADYLFDQHAVFASALADVAAEGADKKEIGRRLIHFPKSCITSAVRWLRLRDEYLCAKSVSLITGLLTRLRDAHLDIPTPALHFVCDIISGTTKSKLSGQQKAGLQRALGIDEPDFVDGKNDKSPSVEQDAKPAKQTSMADWVKQGTLAPTTKPAQSQASKRLSDAVEGPKPASGRPAPSEVSKPARGRESSKTPALLPGTTRPPPPKLDALSFKQRRDAEKEAKKKRDALAVAQAKKNIPGASQTSNAGPALAGLGVAGKDHSAKRSRMMVSDNDTSEEDDDEALDRELFGIQASKRQRTASGYQNVRAEAQRNLLAPQVPVKKQRQARSAKDMRARLAPDLSGLHRQILGWDYFHQGDFPPNSRPEMYSRVPNSFHNPVEYQQTFGPLLFLEAWQGFVKAREENNLKAFDIKVISRSSVDAFFEVGTTMTHEDNKEVMISDGDIVLFSESEKPTMTKEAPHCLARVARVTRKKSHMEVLYKVLPATPLLRALHPNMVVFGAKVQSITPLEREYGALQALQYYDLCAEIVRAKPSPLLQYSDRQLSPIMGAYSLNKAQAKAVKSALDNDAFTLIQGPPGSGKTKTIVALVGALLTDLLNREKAVMIQRPRFPGGRSSPPSPPPPKKLLVCAPSNAAVDELVMRFKEGIKTTTGLHRKINVVRIGRSDAINANIRDVMLDELVNKELERTTGGAHDAREKTQKLMKEHQAVSEALRDARDRMDLAEGGNREIGEEIGELKRRKAALSTQIDNARDAETTACRDADISRKRAQQKILDETHVLCATLSGSGHDMFQNLNVDFETVVVDEAAQCVEMSALIPLKYGCAKCILVGDPKQLPPTVFSKEAAKFQYEQSLFVRMQGNHPNDVHLLDTQYRMHPDISTFPSQTFYDGRLLDGPRMAKNRKRIWHCNPLLGPYRFFDVKGQHQSTSKGHSLINVAEVHVALQLYDRLIQDFGAHENFSGKIGIITPYKSQLRELKNRFSARYGREIFDIVEFNTTDAFQGRESEIIIFSCVRASPAGGIGFLQDIRRMNVGLTRAKSSLLVLGNSQSLVRGDYWRKLVENSKTRNCYTSGNLMNLLSQKSVIPDELLPRSDEDVEMRSRTNSTATPPGDKSAASSGKSSARNSSPKKSPGLGASSSSGPGAKNSSPPTSGLSKESPTSGPSRKRSTSEMLAASDEDVVMKDGSSPAGSAPGSEPDPKRRKSIDSSKAASSAETSPKMESSPSDEAQSPQDTAQPPKRPLKKRKKSSCFIDNSIANKARLGRR</sequence>
<evidence type="ECO:0000256" key="1">
    <source>
        <dbReference type="ARBA" id="ARBA00004123"/>
    </source>
</evidence>
<keyword evidence="5" id="KW-0347">Helicase</keyword>
<dbReference type="GO" id="GO:0016787">
    <property type="term" value="F:hydrolase activity"/>
    <property type="evidence" value="ECO:0007669"/>
    <property type="project" value="UniProtKB-KW"/>
</dbReference>
<dbReference type="InterPro" id="IPR041679">
    <property type="entry name" value="DNA2/NAM7-like_C"/>
</dbReference>
<dbReference type="GO" id="GO:0016604">
    <property type="term" value="C:nuclear body"/>
    <property type="evidence" value="ECO:0007669"/>
    <property type="project" value="TreeGrafter"/>
</dbReference>
<gene>
    <name evidence="14" type="ORF">BDY21DRAFT_363047</name>
</gene>
<feature type="compositionally biased region" description="Polar residues" evidence="9">
    <location>
        <begin position="897"/>
        <end position="910"/>
    </location>
</feature>
<evidence type="ECO:0000256" key="4">
    <source>
        <dbReference type="ARBA" id="ARBA00022801"/>
    </source>
</evidence>
<feature type="region of interest" description="Disordered" evidence="9">
    <location>
        <begin position="857"/>
        <end position="1032"/>
    </location>
</feature>
<feature type="domain" description="Helicase Sen1 N-terminal" evidence="10">
    <location>
        <begin position="88"/>
        <end position="810"/>
    </location>
</feature>
<name>A0A6A6P239_9PEZI</name>
<dbReference type="GO" id="GO:0006369">
    <property type="term" value="P:termination of RNA polymerase II transcription"/>
    <property type="evidence" value="ECO:0007669"/>
    <property type="project" value="TreeGrafter"/>
</dbReference>
<dbReference type="PANTHER" id="PTHR10887">
    <property type="entry name" value="DNA2/NAM7 HELICASE FAMILY"/>
    <property type="match status" value="1"/>
</dbReference>
<evidence type="ECO:0000313" key="14">
    <source>
        <dbReference type="EMBL" id="KAF2458101.1"/>
    </source>
</evidence>
<evidence type="ECO:0000259" key="11">
    <source>
        <dbReference type="Pfam" id="PF13086"/>
    </source>
</evidence>
<organism evidence="14 15">
    <name type="scientific">Lineolata rhizophorae</name>
    <dbReference type="NCBI Taxonomy" id="578093"/>
    <lineage>
        <taxon>Eukaryota</taxon>
        <taxon>Fungi</taxon>
        <taxon>Dikarya</taxon>
        <taxon>Ascomycota</taxon>
        <taxon>Pezizomycotina</taxon>
        <taxon>Dothideomycetes</taxon>
        <taxon>Dothideomycetes incertae sedis</taxon>
        <taxon>Lineolatales</taxon>
        <taxon>Lineolataceae</taxon>
        <taxon>Lineolata</taxon>
    </lineage>
</organism>
<dbReference type="GO" id="GO:0001147">
    <property type="term" value="F:transcription termination site sequence-specific DNA binding"/>
    <property type="evidence" value="ECO:0007669"/>
    <property type="project" value="TreeGrafter"/>
</dbReference>
<dbReference type="Pfam" id="PF13087">
    <property type="entry name" value="AAA_12"/>
    <property type="match status" value="1"/>
</dbReference>
<evidence type="ECO:0000256" key="3">
    <source>
        <dbReference type="ARBA" id="ARBA00022741"/>
    </source>
</evidence>
<evidence type="ECO:0000256" key="5">
    <source>
        <dbReference type="ARBA" id="ARBA00022806"/>
    </source>
</evidence>
<dbReference type="CDD" id="cd18042">
    <property type="entry name" value="DEXXQc_SETX"/>
    <property type="match status" value="1"/>
</dbReference>
<dbReference type="GO" id="GO:0005524">
    <property type="term" value="F:ATP binding"/>
    <property type="evidence" value="ECO:0007669"/>
    <property type="project" value="UniProtKB-KW"/>
</dbReference>
<feature type="compositionally biased region" description="Basic and acidic residues" evidence="9">
    <location>
        <begin position="866"/>
        <end position="882"/>
    </location>
</feature>
<dbReference type="CDD" id="cd18808">
    <property type="entry name" value="SF1_C_Upf1"/>
    <property type="match status" value="1"/>
</dbReference>
<evidence type="ECO:0000259" key="10">
    <source>
        <dbReference type="Pfam" id="PF12726"/>
    </source>
</evidence>
<keyword evidence="6" id="KW-0067">ATP-binding</keyword>
<protein>
    <submittedName>
        <fullName evidence="14">SEN1 N terminal-domain-containing protein</fullName>
    </submittedName>
</protein>
<dbReference type="FunFam" id="3.40.50.300:FF:001152">
    <property type="entry name" value="tRNA-splicing endonuclease, putative"/>
    <property type="match status" value="1"/>
</dbReference>
<dbReference type="OrthoDB" id="6513042at2759"/>
<dbReference type="InterPro" id="IPR041677">
    <property type="entry name" value="DNA2/NAM7_AAA_11"/>
</dbReference>